<dbReference type="GO" id="GO:0001522">
    <property type="term" value="P:pseudouridine synthesis"/>
    <property type="evidence" value="ECO:0007669"/>
    <property type="project" value="InterPro"/>
</dbReference>
<evidence type="ECO:0000313" key="2">
    <source>
        <dbReference type="EMBL" id="KER30785.1"/>
    </source>
</evidence>
<dbReference type="GO" id="GO:0003723">
    <property type="term" value="F:RNA binding"/>
    <property type="evidence" value="ECO:0007669"/>
    <property type="project" value="InterPro"/>
</dbReference>
<protein>
    <submittedName>
        <fullName evidence="2">Uncharacterized protein</fullName>
    </submittedName>
</protein>
<dbReference type="Proteomes" id="UP000054324">
    <property type="component" value="Unassembled WGS sequence"/>
</dbReference>
<sequence>MLVARNRDACLKLQEAFARHWFEKNYLCITSGIPKTAKGVIQLPLVEKNFNGVYKMCVLPLNRHVQSESRDALRSDLSDEADAAQLKMDLESDVGEAGHPSTHYEMLDRKNAAALLICSATQESLPNAPPSDVNSYWDEIATSLHSAENFACGTTQPGELKHSISDRTAALLKSRRNIPAGPEHNPVRRAIRRQVKMSFRSDREKAGNARRLFQLIRATGPRKPPVSETIKHQNGTTISNKAERLDRWAVYFEQQMSTLDGERGTTYGLDCICSLKRHRAPGPDDLPPALFKDGGEVLSQRLSDLFACIWEKESVPDNWAESVIVPIFKKGARSRPQSPIGHIAISYRWGGSTNDCRSFWTTFVDSDHALVRSRFALRLPGSRKVRTNRLETKRLADPDVRRTYKNHLLESLPSAPPSDVNSHWDEVATSLHSAGNFACGTTHPGALKHWISDRTLALLKSRRNIPTGPEHNPMRGAIRRQVKKAEGMEEAQKACNARRLFQLIRATCLRKPPVKLSNTRMERPSRTKKNGSTGGPNTSNNKCLGHQPALIWSPQVK</sequence>
<dbReference type="EMBL" id="KL596655">
    <property type="protein sequence ID" value="KER30785.1"/>
    <property type="molecule type" value="Genomic_DNA"/>
</dbReference>
<dbReference type="OrthoDB" id="10263782at2759"/>
<dbReference type="GeneID" id="20317015"/>
<accession>A0A075A5B5</accession>
<dbReference type="PANTHER" id="PTHR47510">
    <property type="entry name" value="REVERSE TRANSCRIPTASE DOMAIN-CONTAINING PROTEIN"/>
    <property type="match status" value="1"/>
</dbReference>
<dbReference type="Gene3D" id="3.30.2350.10">
    <property type="entry name" value="Pseudouridine synthase"/>
    <property type="match status" value="1"/>
</dbReference>
<dbReference type="STRING" id="6198.A0A075A5B5"/>
<dbReference type="InterPro" id="IPR020103">
    <property type="entry name" value="PsdUridine_synth_cat_dom_sf"/>
</dbReference>
<name>A0A075A5B5_OPIVI</name>
<dbReference type="RefSeq" id="XP_009165435.1">
    <property type="nucleotide sequence ID" value="XM_009167171.1"/>
</dbReference>
<organism evidence="2 3">
    <name type="scientific">Opisthorchis viverrini</name>
    <name type="common">Southeast Asian liver fluke</name>
    <dbReference type="NCBI Taxonomy" id="6198"/>
    <lineage>
        <taxon>Eukaryota</taxon>
        <taxon>Metazoa</taxon>
        <taxon>Spiralia</taxon>
        <taxon>Lophotrochozoa</taxon>
        <taxon>Platyhelminthes</taxon>
        <taxon>Trematoda</taxon>
        <taxon>Digenea</taxon>
        <taxon>Opisthorchiida</taxon>
        <taxon>Opisthorchiata</taxon>
        <taxon>Opisthorchiidae</taxon>
        <taxon>Opisthorchis</taxon>
    </lineage>
</organism>
<dbReference type="PANTHER" id="PTHR47510:SF3">
    <property type="entry name" value="ENDO_EXONUCLEASE_PHOSPHATASE DOMAIN-CONTAINING PROTEIN"/>
    <property type="match status" value="1"/>
</dbReference>
<dbReference type="GO" id="GO:0009982">
    <property type="term" value="F:pseudouridine synthase activity"/>
    <property type="evidence" value="ECO:0007669"/>
    <property type="project" value="InterPro"/>
</dbReference>
<dbReference type="CTD" id="20317015"/>
<gene>
    <name evidence="2" type="ORF">T265_02827</name>
</gene>
<proteinExistence type="predicted"/>
<dbReference type="SUPFAM" id="SSF55120">
    <property type="entry name" value="Pseudouridine synthase"/>
    <property type="match status" value="1"/>
</dbReference>
<dbReference type="KEGG" id="ovi:T265_02827"/>
<feature type="region of interest" description="Disordered" evidence="1">
    <location>
        <begin position="514"/>
        <end position="557"/>
    </location>
</feature>
<keyword evidence="3" id="KW-1185">Reference proteome</keyword>
<reference evidence="2 3" key="1">
    <citation type="submission" date="2013-11" db="EMBL/GenBank/DDBJ databases">
        <title>Opisthorchis viverrini - life in the bile duct.</title>
        <authorList>
            <person name="Young N.D."/>
            <person name="Nagarajan N."/>
            <person name="Lin S.J."/>
            <person name="Korhonen P.K."/>
            <person name="Jex A.R."/>
            <person name="Hall R.S."/>
            <person name="Safavi-Hemami H."/>
            <person name="Kaewkong W."/>
            <person name="Bertrand D."/>
            <person name="Gao S."/>
            <person name="Seet Q."/>
            <person name="Wongkham S."/>
            <person name="Teh B.T."/>
            <person name="Wongkham C."/>
            <person name="Intapan P.M."/>
            <person name="Maleewong W."/>
            <person name="Yang X."/>
            <person name="Hu M."/>
            <person name="Wang Z."/>
            <person name="Hofmann A."/>
            <person name="Sternberg P.W."/>
            <person name="Tan P."/>
            <person name="Wang J."/>
            <person name="Gasser R.B."/>
        </authorList>
    </citation>
    <scope>NUCLEOTIDE SEQUENCE [LARGE SCALE GENOMIC DNA]</scope>
</reference>
<evidence type="ECO:0000313" key="3">
    <source>
        <dbReference type="Proteomes" id="UP000054324"/>
    </source>
</evidence>
<dbReference type="AlphaFoldDB" id="A0A075A5B5"/>
<evidence type="ECO:0000256" key="1">
    <source>
        <dbReference type="SAM" id="MobiDB-lite"/>
    </source>
</evidence>